<protein>
    <recommendedName>
        <fullName evidence="3">Transcriptional regulator</fullName>
    </recommendedName>
</protein>
<accession>A1ZY82</accession>
<organism evidence="1 2">
    <name type="scientific">Microscilla marina ATCC 23134</name>
    <dbReference type="NCBI Taxonomy" id="313606"/>
    <lineage>
        <taxon>Bacteria</taxon>
        <taxon>Pseudomonadati</taxon>
        <taxon>Bacteroidota</taxon>
        <taxon>Cytophagia</taxon>
        <taxon>Cytophagales</taxon>
        <taxon>Microscillaceae</taxon>
        <taxon>Microscilla</taxon>
    </lineage>
</organism>
<evidence type="ECO:0000313" key="2">
    <source>
        <dbReference type="Proteomes" id="UP000004095"/>
    </source>
</evidence>
<evidence type="ECO:0000313" key="1">
    <source>
        <dbReference type="EMBL" id="EAY24648.1"/>
    </source>
</evidence>
<sequence>MAKTALDLLVQMSEKDDESYIAFIENVSDEEAKLINETLEKLRD</sequence>
<dbReference type="EMBL" id="AAWS01000064">
    <property type="protein sequence ID" value="EAY24648.1"/>
    <property type="molecule type" value="Genomic_DNA"/>
</dbReference>
<gene>
    <name evidence="1" type="ORF">M23134_00600</name>
</gene>
<dbReference type="Proteomes" id="UP000004095">
    <property type="component" value="Unassembled WGS sequence"/>
</dbReference>
<name>A1ZY82_MICM2</name>
<reference evidence="1 2" key="1">
    <citation type="submission" date="2007-01" db="EMBL/GenBank/DDBJ databases">
        <authorList>
            <person name="Haygood M."/>
            <person name="Podell S."/>
            <person name="Anderson C."/>
            <person name="Hopkinson B."/>
            <person name="Roe K."/>
            <person name="Barbeau K."/>
            <person name="Gaasterland T."/>
            <person name="Ferriera S."/>
            <person name="Johnson J."/>
            <person name="Kravitz S."/>
            <person name="Beeson K."/>
            <person name="Sutton G."/>
            <person name="Rogers Y.-H."/>
            <person name="Friedman R."/>
            <person name="Frazier M."/>
            <person name="Venter J.C."/>
        </authorList>
    </citation>
    <scope>NUCLEOTIDE SEQUENCE [LARGE SCALE GENOMIC DNA]</scope>
    <source>
        <strain evidence="1 2">ATCC 23134</strain>
    </source>
</reference>
<evidence type="ECO:0008006" key="3">
    <source>
        <dbReference type="Google" id="ProtNLM"/>
    </source>
</evidence>
<keyword evidence="2" id="KW-1185">Reference proteome</keyword>
<proteinExistence type="predicted"/>
<comment type="caution">
    <text evidence="1">The sequence shown here is derived from an EMBL/GenBank/DDBJ whole genome shotgun (WGS) entry which is preliminary data.</text>
</comment>
<dbReference type="AlphaFoldDB" id="A1ZY82"/>